<protein>
    <submittedName>
        <fullName evidence="4">GNAT family N-acetyltransferase</fullName>
    </submittedName>
</protein>
<evidence type="ECO:0000259" key="3">
    <source>
        <dbReference type="PROSITE" id="PS51186"/>
    </source>
</evidence>
<sequence length="172" mass="19132">MDEVMIRDRQPSDVQPCVDLLADVHRLDGYPLNWPADPHRWLCPPDMLHAWIATTDSAAVVGHVAVHAAPGPSGDHGPARPSAEVGRLFVAPAFRRDHVATRLLQNARRWAADYRTDLTLEVVASQRSAAIALYERTGWQHLHTTTANWTTPDGGPVMLRRYTLHQDPRDGA</sequence>
<evidence type="ECO:0000256" key="2">
    <source>
        <dbReference type="ARBA" id="ARBA00023315"/>
    </source>
</evidence>
<dbReference type="PROSITE" id="PS51186">
    <property type="entry name" value="GNAT"/>
    <property type="match status" value="1"/>
</dbReference>
<dbReference type="InterPro" id="IPR050832">
    <property type="entry name" value="Bact_Acetyltransf"/>
</dbReference>
<dbReference type="InterPro" id="IPR000182">
    <property type="entry name" value="GNAT_dom"/>
</dbReference>
<name>A0ABP8DU25_9ACTN</name>
<dbReference type="RefSeq" id="WP_345142847.1">
    <property type="nucleotide sequence ID" value="NZ_BAABAT010000070.1"/>
</dbReference>
<evidence type="ECO:0000313" key="4">
    <source>
        <dbReference type="EMBL" id="GAA4263463.1"/>
    </source>
</evidence>
<dbReference type="Gene3D" id="3.40.630.30">
    <property type="match status" value="1"/>
</dbReference>
<dbReference type="InterPro" id="IPR016181">
    <property type="entry name" value="Acyl_CoA_acyltransferase"/>
</dbReference>
<keyword evidence="2" id="KW-0012">Acyltransferase</keyword>
<dbReference type="PANTHER" id="PTHR43877:SF2">
    <property type="entry name" value="AMINOALKYLPHOSPHONATE N-ACETYLTRANSFERASE-RELATED"/>
    <property type="match status" value="1"/>
</dbReference>
<dbReference type="SUPFAM" id="SSF55729">
    <property type="entry name" value="Acyl-CoA N-acyltransferases (Nat)"/>
    <property type="match status" value="1"/>
</dbReference>
<dbReference type="CDD" id="cd04301">
    <property type="entry name" value="NAT_SF"/>
    <property type="match status" value="1"/>
</dbReference>
<accession>A0ABP8DU25</accession>
<organism evidence="4 5">
    <name type="scientific">Dactylosporangium darangshiense</name>
    <dbReference type="NCBI Taxonomy" id="579108"/>
    <lineage>
        <taxon>Bacteria</taxon>
        <taxon>Bacillati</taxon>
        <taxon>Actinomycetota</taxon>
        <taxon>Actinomycetes</taxon>
        <taxon>Micromonosporales</taxon>
        <taxon>Micromonosporaceae</taxon>
        <taxon>Dactylosporangium</taxon>
    </lineage>
</organism>
<dbReference type="PANTHER" id="PTHR43877">
    <property type="entry name" value="AMINOALKYLPHOSPHONATE N-ACETYLTRANSFERASE-RELATED-RELATED"/>
    <property type="match status" value="1"/>
</dbReference>
<dbReference type="EMBL" id="BAABAT010000070">
    <property type="protein sequence ID" value="GAA4263463.1"/>
    <property type="molecule type" value="Genomic_DNA"/>
</dbReference>
<dbReference type="Pfam" id="PF00583">
    <property type="entry name" value="Acetyltransf_1"/>
    <property type="match status" value="1"/>
</dbReference>
<feature type="domain" description="N-acetyltransferase" evidence="3">
    <location>
        <begin position="4"/>
        <end position="163"/>
    </location>
</feature>
<proteinExistence type="predicted"/>
<evidence type="ECO:0000313" key="5">
    <source>
        <dbReference type="Proteomes" id="UP001500620"/>
    </source>
</evidence>
<comment type="caution">
    <text evidence="4">The sequence shown here is derived from an EMBL/GenBank/DDBJ whole genome shotgun (WGS) entry which is preliminary data.</text>
</comment>
<keyword evidence="5" id="KW-1185">Reference proteome</keyword>
<reference evidence="5" key="1">
    <citation type="journal article" date="2019" name="Int. J. Syst. Evol. Microbiol.">
        <title>The Global Catalogue of Microorganisms (GCM) 10K type strain sequencing project: providing services to taxonomists for standard genome sequencing and annotation.</title>
        <authorList>
            <consortium name="The Broad Institute Genomics Platform"/>
            <consortium name="The Broad Institute Genome Sequencing Center for Infectious Disease"/>
            <person name="Wu L."/>
            <person name="Ma J."/>
        </authorList>
    </citation>
    <scope>NUCLEOTIDE SEQUENCE [LARGE SCALE GENOMIC DNA]</scope>
    <source>
        <strain evidence="5">JCM 17441</strain>
    </source>
</reference>
<evidence type="ECO:0000256" key="1">
    <source>
        <dbReference type="ARBA" id="ARBA00022679"/>
    </source>
</evidence>
<keyword evidence="1" id="KW-0808">Transferase</keyword>
<dbReference type="Proteomes" id="UP001500620">
    <property type="component" value="Unassembled WGS sequence"/>
</dbReference>
<gene>
    <name evidence="4" type="ORF">GCM10022255_108240</name>
</gene>